<evidence type="ECO:0000313" key="2">
    <source>
        <dbReference type="Proteomes" id="UP000036102"/>
    </source>
</evidence>
<name>A0A0J7J9B7_9GAMM</name>
<keyword evidence="2" id="KW-1185">Reference proteome</keyword>
<gene>
    <name evidence="1" type="ORF">Msub_11252</name>
</gene>
<evidence type="ECO:0000313" key="1">
    <source>
        <dbReference type="EMBL" id="KMQ75053.1"/>
    </source>
</evidence>
<dbReference type="EMBL" id="LFBU01000001">
    <property type="protein sequence ID" value="KMQ75053.1"/>
    <property type="molecule type" value="Genomic_DNA"/>
</dbReference>
<sequence>MHCQRFGLDVYITRHASERMVQRRVSDSEIAELMETGEIRYKDSQRLWVAKAFEDRCDNLICVAVALEDTLVVKTVMHHFSWEVEG</sequence>
<dbReference type="Pfam" id="PF14076">
    <property type="entry name" value="DUF4258"/>
    <property type="match status" value="1"/>
</dbReference>
<dbReference type="PATRIC" id="fig|1658765.3.peg.1239"/>
<reference evidence="1 2" key="1">
    <citation type="submission" date="2015-06" db="EMBL/GenBank/DDBJ databases">
        <title>Marinobacter subterrani, a genetically tractable neutrophilic iron-oxidizing strain isolated from the Soudan Iron Mine.</title>
        <authorList>
            <person name="Bonis B.M."/>
            <person name="Gralnick J.A."/>
        </authorList>
    </citation>
    <scope>NUCLEOTIDE SEQUENCE [LARGE SCALE GENOMIC DNA]</scope>
    <source>
        <strain evidence="1 2">JG233</strain>
    </source>
</reference>
<accession>A0A0J7J9B7</accession>
<dbReference type="OrthoDB" id="8906826at2"/>
<dbReference type="InterPro" id="IPR025354">
    <property type="entry name" value="DUF4258"/>
</dbReference>
<dbReference type="Proteomes" id="UP000036102">
    <property type="component" value="Unassembled WGS sequence"/>
</dbReference>
<protein>
    <recommendedName>
        <fullName evidence="3">DUF4258 domain-containing protein</fullName>
    </recommendedName>
</protein>
<dbReference type="STRING" id="1658765.Msub_11252"/>
<proteinExistence type="predicted"/>
<evidence type="ECO:0008006" key="3">
    <source>
        <dbReference type="Google" id="ProtNLM"/>
    </source>
</evidence>
<dbReference type="AlphaFoldDB" id="A0A0J7J9B7"/>
<dbReference type="RefSeq" id="WP_082146418.1">
    <property type="nucleotide sequence ID" value="NZ_LFBU01000001.1"/>
</dbReference>
<comment type="caution">
    <text evidence="1">The sequence shown here is derived from an EMBL/GenBank/DDBJ whole genome shotgun (WGS) entry which is preliminary data.</text>
</comment>
<organism evidence="1 2">
    <name type="scientific">Marinobacter subterrani</name>
    <dbReference type="NCBI Taxonomy" id="1658765"/>
    <lineage>
        <taxon>Bacteria</taxon>
        <taxon>Pseudomonadati</taxon>
        <taxon>Pseudomonadota</taxon>
        <taxon>Gammaproteobacteria</taxon>
        <taxon>Pseudomonadales</taxon>
        <taxon>Marinobacteraceae</taxon>
        <taxon>Marinobacter</taxon>
    </lineage>
</organism>